<dbReference type="SUPFAM" id="SSF52402">
    <property type="entry name" value="Adenine nucleotide alpha hydrolases-like"/>
    <property type="match status" value="1"/>
</dbReference>
<evidence type="ECO:0000259" key="2">
    <source>
        <dbReference type="Pfam" id="PF00582"/>
    </source>
</evidence>
<dbReference type="PRINTS" id="PR01438">
    <property type="entry name" value="UNVRSLSTRESS"/>
</dbReference>
<feature type="domain" description="UspA" evidence="2">
    <location>
        <begin position="1"/>
        <end position="145"/>
    </location>
</feature>
<evidence type="ECO:0000256" key="1">
    <source>
        <dbReference type="ARBA" id="ARBA00008791"/>
    </source>
</evidence>
<dbReference type="CDD" id="cd00293">
    <property type="entry name" value="USP-like"/>
    <property type="match status" value="1"/>
</dbReference>
<accession>A0ABV2MGZ8</accession>
<dbReference type="Gene3D" id="3.40.50.620">
    <property type="entry name" value="HUPs"/>
    <property type="match status" value="1"/>
</dbReference>
<comment type="caution">
    <text evidence="3">The sequence shown here is derived from an EMBL/GenBank/DDBJ whole genome shotgun (WGS) entry which is preliminary data.</text>
</comment>
<evidence type="ECO:0000313" key="4">
    <source>
        <dbReference type="Proteomes" id="UP001549077"/>
    </source>
</evidence>
<sequence length="145" mass="15850">MYKHLLIPTDGSALSTAALEKSIRFASEIGAKATVLTVTQPFKVLSLTPDQLEFSHEEYDRYAGQVADEILEQARNVAAQAEVVCYATREIDIDPSVSIVRKAAESNCDLIAMGSHGREGFKAFMLGSVTMKVLANSRVPVLVYR</sequence>
<gene>
    <name evidence="3" type="ORF">ABID08_002790</name>
</gene>
<proteinExistence type="inferred from homology"/>
<dbReference type="RefSeq" id="WP_168297726.1">
    <property type="nucleotide sequence ID" value="NZ_CP071606.1"/>
</dbReference>
<evidence type="ECO:0000313" key="3">
    <source>
        <dbReference type="EMBL" id="MET3755419.1"/>
    </source>
</evidence>
<organism evidence="3 4">
    <name type="scientific">Rhizobium binae</name>
    <dbReference type="NCBI Taxonomy" id="1138190"/>
    <lineage>
        <taxon>Bacteria</taxon>
        <taxon>Pseudomonadati</taxon>
        <taxon>Pseudomonadota</taxon>
        <taxon>Alphaproteobacteria</taxon>
        <taxon>Hyphomicrobiales</taxon>
        <taxon>Rhizobiaceae</taxon>
        <taxon>Rhizobium/Agrobacterium group</taxon>
        <taxon>Rhizobium</taxon>
    </lineage>
</organism>
<dbReference type="InterPro" id="IPR014729">
    <property type="entry name" value="Rossmann-like_a/b/a_fold"/>
</dbReference>
<protein>
    <submittedName>
        <fullName evidence="3">Nucleotide-binding universal stress UspA family protein</fullName>
    </submittedName>
</protein>
<reference evidence="3 4" key="1">
    <citation type="submission" date="2024-06" db="EMBL/GenBank/DDBJ databases">
        <title>Genomic Encyclopedia of Type Strains, Phase IV (KMG-IV): sequencing the most valuable type-strain genomes for metagenomic binning, comparative biology and taxonomic classification.</title>
        <authorList>
            <person name="Goeker M."/>
        </authorList>
    </citation>
    <scope>NUCLEOTIDE SEQUENCE [LARGE SCALE GENOMIC DNA]</scope>
    <source>
        <strain evidence="3 4">DSM 29288</strain>
    </source>
</reference>
<dbReference type="PANTHER" id="PTHR46268:SF15">
    <property type="entry name" value="UNIVERSAL STRESS PROTEIN HP_0031"/>
    <property type="match status" value="1"/>
</dbReference>
<dbReference type="InterPro" id="IPR006015">
    <property type="entry name" value="Universal_stress_UspA"/>
</dbReference>
<dbReference type="InterPro" id="IPR006016">
    <property type="entry name" value="UspA"/>
</dbReference>
<name>A0ABV2MGZ8_9HYPH</name>
<dbReference type="PANTHER" id="PTHR46268">
    <property type="entry name" value="STRESS RESPONSE PROTEIN NHAX"/>
    <property type="match status" value="1"/>
</dbReference>
<dbReference type="GeneID" id="91151739"/>
<keyword evidence="4" id="KW-1185">Reference proteome</keyword>
<comment type="similarity">
    <text evidence="1">Belongs to the universal stress protein A family.</text>
</comment>
<dbReference type="Pfam" id="PF00582">
    <property type="entry name" value="Usp"/>
    <property type="match status" value="1"/>
</dbReference>
<dbReference type="EMBL" id="JBEPMY010000006">
    <property type="protein sequence ID" value="MET3755419.1"/>
    <property type="molecule type" value="Genomic_DNA"/>
</dbReference>
<dbReference type="Proteomes" id="UP001549077">
    <property type="component" value="Unassembled WGS sequence"/>
</dbReference>